<organism evidence="8 9">
    <name type="scientific">Candidatus Adlerbacteria bacterium RIFCSPHIGHO2_12_FULL_53_18</name>
    <dbReference type="NCBI Taxonomy" id="1797242"/>
    <lineage>
        <taxon>Bacteria</taxon>
        <taxon>Candidatus Adleribacteriota</taxon>
    </lineage>
</organism>
<comment type="function">
    <text evidence="6">The RuvA-RuvB-RuvC complex processes Holliday junction (HJ) DNA during genetic recombination and DNA repair, while the RuvA-RuvB complex plays an important role in the rescue of blocked DNA replication forks via replication fork reversal (RFR). RuvA specifically binds to HJ cruciform DNA, conferring on it an open structure. The RuvB hexamer acts as an ATP-dependent pump, pulling dsDNA into and through the RuvAB complex. HJ branch migration allows RuvC to scan DNA until it finds its consensus sequence, where it cleaves and resolves the cruciform DNA.</text>
</comment>
<sequence length="196" mass="20488">MIGRLEGACAGTTPEGSAIIDVGGVGYAVHVTAPTLARLIDGKAGRASLFIHTAVREDAIDLYGFETGEELMFFKQLTSVSGIGPKSALGILNLNEVSHLKRTIMQGDATALMRVHGIGKKSAERIVVELRDKVAGGRGAMGGAQGVDVEVVDALLALGYRAEEARAALKEIGQDDAGVSERVAAVLKYLGSERSR</sequence>
<dbReference type="HAMAP" id="MF_00031">
    <property type="entry name" value="DNA_HJ_migration_RuvA"/>
    <property type="match status" value="1"/>
</dbReference>
<dbReference type="Gene3D" id="2.40.50.140">
    <property type="entry name" value="Nucleic acid-binding proteins"/>
    <property type="match status" value="1"/>
</dbReference>
<dbReference type="Gene3D" id="1.10.8.10">
    <property type="entry name" value="DNA helicase RuvA subunit, C-terminal domain"/>
    <property type="match status" value="1"/>
</dbReference>
<keyword evidence="3 6" id="KW-0238">DNA-binding</keyword>
<dbReference type="GO" id="GO:0009378">
    <property type="term" value="F:four-way junction helicase activity"/>
    <property type="evidence" value="ECO:0007669"/>
    <property type="project" value="InterPro"/>
</dbReference>
<evidence type="ECO:0000256" key="4">
    <source>
        <dbReference type="ARBA" id="ARBA00023172"/>
    </source>
</evidence>
<dbReference type="GO" id="GO:0009379">
    <property type="term" value="C:Holliday junction helicase complex"/>
    <property type="evidence" value="ECO:0007669"/>
    <property type="project" value="InterPro"/>
</dbReference>
<dbReference type="GO" id="GO:0000400">
    <property type="term" value="F:four-way junction DNA binding"/>
    <property type="evidence" value="ECO:0007669"/>
    <property type="project" value="UniProtKB-UniRule"/>
</dbReference>
<feature type="domain" description="Helix-hairpin-helix DNA-binding motif class 1" evidence="7">
    <location>
        <begin position="75"/>
        <end position="94"/>
    </location>
</feature>
<keyword evidence="4 6" id="KW-0233">DNA recombination</keyword>
<dbReference type="InterPro" id="IPR013849">
    <property type="entry name" value="DNA_helicase_Holl-junc_RuvA_I"/>
</dbReference>
<evidence type="ECO:0000256" key="2">
    <source>
        <dbReference type="ARBA" id="ARBA00022763"/>
    </source>
</evidence>
<dbReference type="Gene3D" id="1.10.150.20">
    <property type="entry name" value="5' to 3' exonuclease, C-terminal subdomain"/>
    <property type="match status" value="1"/>
</dbReference>
<evidence type="ECO:0000256" key="3">
    <source>
        <dbReference type="ARBA" id="ARBA00023125"/>
    </source>
</evidence>
<keyword evidence="8" id="KW-0378">Hydrolase</keyword>
<comment type="similarity">
    <text evidence="6">Belongs to the RuvA family.</text>
</comment>
<accession>A0A1F4XRV5</accession>
<proteinExistence type="inferred from homology"/>
<dbReference type="Pfam" id="PF07499">
    <property type="entry name" value="RuvA_C"/>
    <property type="match status" value="1"/>
</dbReference>
<protein>
    <recommendedName>
        <fullName evidence="6">Holliday junction branch migration complex subunit RuvA</fullName>
    </recommendedName>
</protein>
<dbReference type="AlphaFoldDB" id="A0A1F4XRV5"/>
<comment type="caution">
    <text evidence="8">The sequence shown here is derived from an EMBL/GenBank/DDBJ whole genome shotgun (WGS) entry which is preliminary data.</text>
</comment>
<reference evidence="8 9" key="1">
    <citation type="journal article" date="2016" name="Nat. Commun.">
        <title>Thousands of microbial genomes shed light on interconnected biogeochemical processes in an aquifer system.</title>
        <authorList>
            <person name="Anantharaman K."/>
            <person name="Brown C.T."/>
            <person name="Hug L.A."/>
            <person name="Sharon I."/>
            <person name="Castelle C.J."/>
            <person name="Probst A.J."/>
            <person name="Thomas B.C."/>
            <person name="Singh A."/>
            <person name="Wilkins M.J."/>
            <person name="Karaoz U."/>
            <person name="Brodie E.L."/>
            <person name="Williams K.H."/>
            <person name="Hubbard S.S."/>
            <person name="Banfield J.F."/>
        </authorList>
    </citation>
    <scope>NUCLEOTIDE SEQUENCE [LARGE SCALE GENOMIC DNA]</scope>
</reference>
<dbReference type="CDD" id="cd14332">
    <property type="entry name" value="UBA_RuvA_C"/>
    <property type="match status" value="1"/>
</dbReference>
<dbReference type="SMART" id="SM00278">
    <property type="entry name" value="HhH1"/>
    <property type="match status" value="2"/>
</dbReference>
<comment type="caution">
    <text evidence="6">Lacks conserved residue(s) required for the propagation of feature annotation.</text>
</comment>
<feature type="region of interest" description="Domain III" evidence="6">
    <location>
        <begin position="142"/>
        <end position="196"/>
    </location>
</feature>
<dbReference type="GO" id="GO:0006281">
    <property type="term" value="P:DNA repair"/>
    <property type="evidence" value="ECO:0007669"/>
    <property type="project" value="UniProtKB-UniRule"/>
</dbReference>
<evidence type="ECO:0000313" key="8">
    <source>
        <dbReference type="EMBL" id="OGC84437.1"/>
    </source>
</evidence>
<keyword evidence="8" id="KW-0547">Nucleotide-binding</keyword>
<keyword evidence="5 6" id="KW-0234">DNA repair</keyword>
<dbReference type="SUPFAM" id="SSF50249">
    <property type="entry name" value="Nucleic acid-binding proteins"/>
    <property type="match status" value="1"/>
</dbReference>
<dbReference type="SUPFAM" id="SSF46929">
    <property type="entry name" value="DNA helicase RuvA subunit, C-terminal domain"/>
    <property type="match status" value="1"/>
</dbReference>
<dbReference type="GO" id="GO:0005737">
    <property type="term" value="C:cytoplasm"/>
    <property type="evidence" value="ECO:0007669"/>
    <property type="project" value="UniProtKB-SubCell"/>
</dbReference>
<evidence type="ECO:0000256" key="1">
    <source>
        <dbReference type="ARBA" id="ARBA00022490"/>
    </source>
</evidence>
<gene>
    <name evidence="6" type="primary">ruvA</name>
    <name evidence="8" type="ORF">A3F55_00500</name>
</gene>
<dbReference type="InterPro" id="IPR000085">
    <property type="entry name" value="RuvA"/>
</dbReference>
<keyword evidence="2 6" id="KW-0227">DNA damage</keyword>
<keyword evidence="1 6" id="KW-0963">Cytoplasm</keyword>
<comment type="subunit">
    <text evidence="6">Homotetramer. Forms an RuvA(8)-RuvB(12)-Holliday junction (HJ) complex. HJ DNA is sandwiched between 2 RuvA tetramers; dsDNA enters through RuvA and exits via RuvB. An RuvB hexamer assembles on each DNA strand where it exits the tetramer. Each RuvB hexamer is contacted by two RuvA subunits (via domain III) on 2 adjacent RuvB subunits; this complex drives branch migration. In the full resolvosome a probable DNA-RuvA(4)-RuvB(12)-RuvC(2) complex forms which resolves the HJ.</text>
</comment>
<dbReference type="EMBL" id="MEWW01000016">
    <property type="protein sequence ID" value="OGC84437.1"/>
    <property type="molecule type" value="Genomic_DNA"/>
</dbReference>
<evidence type="ECO:0000256" key="6">
    <source>
        <dbReference type="HAMAP-Rule" id="MF_00031"/>
    </source>
</evidence>
<dbReference type="InterPro" id="IPR010994">
    <property type="entry name" value="RuvA_2-like"/>
</dbReference>
<keyword evidence="8" id="KW-0067">ATP-binding</keyword>
<evidence type="ECO:0000256" key="5">
    <source>
        <dbReference type="ARBA" id="ARBA00023204"/>
    </source>
</evidence>
<dbReference type="InterPro" id="IPR012340">
    <property type="entry name" value="NA-bd_OB-fold"/>
</dbReference>
<comment type="subcellular location">
    <subcellularLocation>
        <location evidence="6">Cytoplasm</location>
    </subcellularLocation>
</comment>
<evidence type="ECO:0000313" key="9">
    <source>
        <dbReference type="Proteomes" id="UP000178091"/>
    </source>
</evidence>
<evidence type="ECO:0000259" key="7">
    <source>
        <dbReference type="SMART" id="SM00278"/>
    </source>
</evidence>
<dbReference type="InterPro" id="IPR036267">
    <property type="entry name" value="RuvA_C_sf"/>
</dbReference>
<dbReference type="Pfam" id="PF01330">
    <property type="entry name" value="RuvA_N"/>
    <property type="match status" value="1"/>
</dbReference>
<feature type="domain" description="Helix-hairpin-helix DNA-binding motif class 1" evidence="7">
    <location>
        <begin position="110"/>
        <end position="129"/>
    </location>
</feature>
<dbReference type="NCBIfam" id="TIGR00084">
    <property type="entry name" value="ruvA"/>
    <property type="match status" value="1"/>
</dbReference>
<dbReference type="InterPro" id="IPR011114">
    <property type="entry name" value="RuvA_C"/>
</dbReference>
<keyword evidence="8" id="KW-0347">Helicase</keyword>
<comment type="domain">
    <text evidence="6">Has three domains with a flexible linker between the domains II and III and assumes an 'L' shape. Domain III is highly mobile and contacts RuvB.</text>
</comment>
<dbReference type="GO" id="GO:0006310">
    <property type="term" value="P:DNA recombination"/>
    <property type="evidence" value="ECO:0007669"/>
    <property type="project" value="UniProtKB-UniRule"/>
</dbReference>
<dbReference type="InterPro" id="IPR003583">
    <property type="entry name" value="Hlx-hairpin-Hlx_DNA-bd_motif"/>
</dbReference>
<dbReference type="GO" id="GO:0005524">
    <property type="term" value="F:ATP binding"/>
    <property type="evidence" value="ECO:0007669"/>
    <property type="project" value="InterPro"/>
</dbReference>
<dbReference type="Pfam" id="PF14520">
    <property type="entry name" value="HHH_5"/>
    <property type="match status" value="1"/>
</dbReference>
<name>A0A1F4XRV5_9BACT</name>
<dbReference type="Proteomes" id="UP000178091">
    <property type="component" value="Unassembled WGS sequence"/>
</dbReference>
<dbReference type="SUPFAM" id="SSF47781">
    <property type="entry name" value="RuvA domain 2-like"/>
    <property type="match status" value="1"/>
</dbReference>
<dbReference type="GO" id="GO:0048476">
    <property type="term" value="C:Holliday junction resolvase complex"/>
    <property type="evidence" value="ECO:0007669"/>
    <property type="project" value="UniProtKB-UniRule"/>
</dbReference>